<comment type="caution">
    <text evidence="1">The sequence shown here is derived from an EMBL/GenBank/DDBJ whole genome shotgun (WGS) entry which is preliminary data.</text>
</comment>
<protein>
    <submittedName>
        <fullName evidence="1">Uncharacterized protein</fullName>
    </submittedName>
</protein>
<name>A0ABD3G0Z2_9STRA</name>
<dbReference type="AlphaFoldDB" id="A0ABD3G0Z2"/>
<proteinExistence type="predicted"/>
<dbReference type="EMBL" id="JBIMZQ010000006">
    <property type="protein sequence ID" value="KAL3670864.1"/>
    <property type="molecule type" value="Genomic_DNA"/>
</dbReference>
<keyword evidence="2" id="KW-1185">Reference proteome</keyword>
<gene>
    <name evidence="1" type="ORF">V7S43_004049</name>
</gene>
<reference evidence="1 2" key="1">
    <citation type="submission" date="2024-09" db="EMBL/GenBank/DDBJ databases">
        <title>Genome sequencing and assembly of Phytophthora oleae, isolate VK10A, causative agent of rot of olive drupes.</title>
        <authorList>
            <person name="Conti Taguali S."/>
            <person name="Riolo M."/>
            <person name="La Spada F."/>
            <person name="Cacciola S.O."/>
            <person name="Dionisio G."/>
        </authorList>
    </citation>
    <scope>NUCLEOTIDE SEQUENCE [LARGE SCALE GENOMIC DNA]</scope>
    <source>
        <strain evidence="1 2">VK10A</strain>
    </source>
</reference>
<accession>A0ABD3G0Z2</accession>
<evidence type="ECO:0000313" key="2">
    <source>
        <dbReference type="Proteomes" id="UP001632037"/>
    </source>
</evidence>
<organism evidence="1 2">
    <name type="scientific">Phytophthora oleae</name>
    <dbReference type="NCBI Taxonomy" id="2107226"/>
    <lineage>
        <taxon>Eukaryota</taxon>
        <taxon>Sar</taxon>
        <taxon>Stramenopiles</taxon>
        <taxon>Oomycota</taxon>
        <taxon>Peronosporomycetes</taxon>
        <taxon>Peronosporales</taxon>
        <taxon>Peronosporaceae</taxon>
        <taxon>Phytophthora</taxon>
    </lineage>
</organism>
<dbReference type="Proteomes" id="UP001632037">
    <property type="component" value="Unassembled WGS sequence"/>
</dbReference>
<sequence length="96" mass="10714">MKLDAVTDEIQARAEAKADEIIVRAVGSAAAKLEKYRKYKLEMKNLDKLGALSKNKTVVISDDTSNNLLLEVLVANCNKKIMFNLDGWSKSNNKEE</sequence>
<evidence type="ECO:0000313" key="1">
    <source>
        <dbReference type="EMBL" id="KAL3670864.1"/>
    </source>
</evidence>